<name>A0A2H0LRZ3_9BACT</name>
<evidence type="ECO:0000313" key="7">
    <source>
        <dbReference type="Proteomes" id="UP000230859"/>
    </source>
</evidence>
<gene>
    <name evidence="6" type="ORF">COV74_05545</name>
</gene>
<organism evidence="6 7">
    <name type="scientific">Candidatus Abzuiibacterium crystallinum</name>
    <dbReference type="NCBI Taxonomy" id="1974748"/>
    <lineage>
        <taxon>Bacteria</taxon>
        <taxon>Pseudomonadati</taxon>
        <taxon>Candidatus Omnitrophota</taxon>
        <taxon>Candidatus Abzuiibacterium</taxon>
    </lineage>
</organism>
<dbReference type="PANTHER" id="PTHR12714:SF9">
    <property type="entry name" value="PROTEIN-S-ISOPRENYLCYSTEINE O-METHYLTRANSFERASE"/>
    <property type="match status" value="1"/>
</dbReference>
<feature type="transmembrane region" description="Helical" evidence="5">
    <location>
        <begin position="214"/>
        <end position="231"/>
    </location>
</feature>
<comment type="caution">
    <text evidence="6">The sequence shown here is derived from an EMBL/GenBank/DDBJ whole genome shotgun (WGS) entry which is preliminary data.</text>
</comment>
<reference evidence="6 7" key="1">
    <citation type="submission" date="2017-09" db="EMBL/GenBank/DDBJ databases">
        <title>Depth-based differentiation of microbial function through sediment-hosted aquifers and enrichment of novel symbionts in the deep terrestrial subsurface.</title>
        <authorList>
            <person name="Probst A.J."/>
            <person name="Ladd B."/>
            <person name="Jarett J.K."/>
            <person name="Geller-Mcgrath D.E."/>
            <person name="Sieber C.M."/>
            <person name="Emerson J.B."/>
            <person name="Anantharaman K."/>
            <person name="Thomas B.C."/>
            <person name="Malmstrom R."/>
            <person name="Stieglmeier M."/>
            <person name="Klingl A."/>
            <person name="Woyke T."/>
            <person name="Ryan C.M."/>
            <person name="Banfield J.F."/>
        </authorList>
    </citation>
    <scope>NUCLEOTIDE SEQUENCE [LARGE SCALE GENOMIC DNA]</scope>
    <source>
        <strain evidence="6">CG11_big_fil_rev_8_21_14_0_20_45_26</strain>
    </source>
</reference>
<evidence type="ECO:0000256" key="2">
    <source>
        <dbReference type="ARBA" id="ARBA00022692"/>
    </source>
</evidence>
<dbReference type="EMBL" id="PCVY01000048">
    <property type="protein sequence ID" value="PIQ86245.1"/>
    <property type="molecule type" value="Genomic_DNA"/>
</dbReference>
<evidence type="ECO:0000256" key="4">
    <source>
        <dbReference type="ARBA" id="ARBA00023136"/>
    </source>
</evidence>
<keyword evidence="4 5" id="KW-0472">Membrane</keyword>
<feature type="transmembrane region" description="Helical" evidence="5">
    <location>
        <begin position="134"/>
        <end position="161"/>
    </location>
</feature>
<protein>
    <recommendedName>
        <fullName evidence="8">Lipid A phosphate methyltransferase</fullName>
    </recommendedName>
</protein>
<dbReference type="Pfam" id="PF04191">
    <property type="entry name" value="PEMT"/>
    <property type="match status" value="1"/>
</dbReference>
<keyword evidence="3 5" id="KW-1133">Transmembrane helix</keyword>
<evidence type="ECO:0000313" key="6">
    <source>
        <dbReference type="EMBL" id="PIQ86245.1"/>
    </source>
</evidence>
<sequence length="275" mass="32393">MAHLRLEVSSAFSDDLMSFSGRQITPMPLREEFEKTGNWLFRWRSYLPFFLLPFILIALHKAEYLERAFGDEAQTIWDVLCIIISFSGLLVRTLTIGWVPENTSGRNTKAQVAASLNTKGIYSIVRHPLYFGNFLITLGMFLFIQVWWLVLLFISAFWLYYEKIMFAEEEFLRRKFGDHYIEWGSRTPAFLPAFSLWQKPDLRFSWRMVLKREYSTFLGIIVAFVALKFFGNLLAEGRFGFRITWAVFLIIGLLVFGVLHYLRRRTKWLHIPPNS</sequence>
<proteinExistence type="predicted"/>
<dbReference type="GO" id="GO:0016740">
    <property type="term" value="F:transferase activity"/>
    <property type="evidence" value="ECO:0007669"/>
    <property type="project" value="UniProtKB-ARBA"/>
</dbReference>
<feature type="transmembrane region" description="Helical" evidence="5">
    <location>
        <begin position="243"/>
        <end position="262"/>
    </location>
</feature>
<evidence type="ECO:0008006" key="8">
    <source>
        <dbReference type="Google" id="ProtNLM"/>
    </source>
</evidence>
<dbReference type="GO" id="GO:0012505">
    <property type="term" value="C:endomembrane system"/>
    <property type="evidence" value="ECO:0007669"/>
    <property type="project" value="UniProtKB-SubCell"/>
</dbReference>
<keyword evidence="2 5" id="KW-0812">Transmembrane</keyword>
<evidence type="ECO:0000256" key="3">
    <source>
        <dbReference type="ARBA" id="ARBA00022989"/>
    </source>
</evidence>
<dbReference type="PANTHER" id="PTHR12714">
    <property type="entry name" value="PROTEIN-S ISOPRENYLCYSTEINE O-METHYLTRANSFERASE"/>
    <property type="match status" value="1"/>
</dbReference>
<comment type="subcellular location">
    <subcellularLocation>
        <location evidence="1">Endomembrane system</location>
        <topology evidence="1">Multi-pass membrane protein</topology>
    </subcellularLocation>
</comment>
<dbReference type="Proteomes" id="UP000230859">
    <property type="component" value="Unassembled WGS sequence"/>
</dbReference>
<dbReference type="AlphaFoldDB" id="A0A2H0LRZ3"/>
<evidence type="ECO:0000256" key="1">
    <source>
        <dbReference type="ARBA" id="ARBA00004127"/>
    </source>
</evidence>
<feature type="transmembrane region" description="Helical" evidence="5">
    <location>
        <begin position="46"/>
        <end position="64"/>
    </location>
</feature>
<feature type="transmembrane region" description="Helical" evidence="5">
    <location>
        <begin position="76"/>
        <end position="99"/>
    </location>
</feature>
<dbReference type="InterPro" id="IPR007318">
    <property type="entry name" value="Phopholipid_MeTrfase"/>
</dbReference>
<accession>A0A2H0LRZ3</accession>
<dbReference type="Gene3D" id="1.20.120.1630">
    <property type="match status" value="1"/>
</dbReference>
<evidence type="ECO:0000256" key="5">
    <source>
        <dbReference type="SAM" id="Phobius"/>
    </source>
</evidence>